<evidence type="ECO:0000313" key="7">
    <source>
        <dbReference type="Proteomes" id="UP000823388"/>
    </source>
</evidence>
<gene>
    <name evidence="6" type="ORF">PVAP13_9KG438200</name>
</gene>
<dbReference type="OrthoDB" id="752087at2759"/>
<feature type="signal peptide" evidence="4">
    <location>
        <begin position="1"/>
        <end position="25"/>
    </location>
</feature>
<dbReference type="SMART" id="SM00043">
    <property type="entry name" value="CY"/>
    <property type="match status" value="1"/>
</dbReference>
<dbReference type="InterPro" id="IPR046350">
    <property type="entry name" value="Cystatin_sf"/>
</dbReference>
<dbReference type="EMBL" id="CM029053">
    <property type="protein sequence ID" value="KAG2551032.1"/>
    <property type="molecule type" value="Genomic_DNA"/>
</dbReference>
<accession>A0A8T0NSS3</accession>
<proteinExistence type="inferred from homology"/>
<dbReference type="Gene3D" id="3.10.450.10">
    <property type="match status" value="1"/>
</dbReference>
<evidence type="ECO:0000259" key="5">
    <source>
        <dbReference type="SMART" id="SM00043"/>
    </source>
</evidence>
<dbReference type="InterPro" id="IPR027214">
    <property type="entry name" value="Cystatin"/>
</dbReference>
<comment type="caution">
    <text evidence="6">The sequence shown here is derived from an EMBL/GenBank/DDBJ whole genome shotgun (WGS) entry which is preliminary data.</text>
</comment>
<dbReference type="InterPro" id="IPR000010">
    <property type="entry name" value="Cystatin_dom"/>
</dbReference>
<comment type="similarity">
    <text evidence="1">Belongs to the cystatin family. Phytocystatin subfamily.</text>
</comment>
<dbReference type="PANTHER" id="PTHR47116">
    <property type="entry name" value="PHLOEM FILAMENT PROTEIN"/>
    <property type="match status" value="1"/>
</dbReference>
<protein>
    <recommendedName>
        <fullName evidence="5">Cystatin domain-containing protein</fullName>
    </recommendedName>
</protein>
<evidence type="ECO:0000256" key="2">
    <source>
        <dbReference type="ARBA" id="ARBA00022690"/>
    </source>
</evidence>
<evidence type="ECO:0000256" key="3">
    <source>
        <dbReference type="ARBA" id="ARBA00022704"/>
    </source>
</evidence>
<dbReference type="Proteomes" id="UP000823388">
    <property type="component" value="Chromosome 9K"/>
</dbReference>
<dbReference type="CDD" id="cd00042">
    <property type="entry name" value="CY"/>
    <property type="match status" value="1"/>
</dbReference>
<evidence type="ECO:0000313" key="6">
    <source>
        <dbReference type="EMBL" id="KAG2551032.1"/>
    </source>
</evidence>
<organism evidence="6 7">
    <name type="scientific">Panicum virgatum</name>
    <name type="common">Blackwell switchgrass</name>
    <dbReference type="NCBI Taxonomy" id="38727"/>
    <lineage>
        <taxon>Eukaryota</taxon>
        <taxon>Viridiplantae</taxon>
        <taxon>Streptophyta</taxon>
        <taxon>Embryophyta</taxon>
        <taxon>Tracheophyta</taxon>
        <taxon>Spermatophyta</taxon>
        <taxon>Magnoliopsida</taxon>
        <taxon>Liliopsida</taxon>
        <taxon>Poales</taxon>
        <taxon>Poaceae</taxon>
        <taxon>PACMAD clade</taxon>
        <taxon>Panicoideae</taxon>
        <taxon>Panicodae</taxon>
        <taxon>Paniceae</taxon>
        <taxon>Panicinae</taxon>
        <taxon>Panicum</taxon>
        <taxon>Panicum sect. Hiantes</taxon>
    </lineage>
</organism>
<reference evidence="6" key="1">
    <citation type="submission" date="2020-05" db="EMBL/GenBank/DDBJ databases">
        <title>WGS assembly of Panicum virgatum.</title>
        <authorList>
            <person name="Lovell J.T."/>
            <person name="Jenkins J."/>
            <person name="Shu S."/>
            <person name="Juenger T.E."/>
            <person name="Schmutz J."/>
        </authorList>
    </citation>
    <scope>NUCLEOTIDE SEQUENCE</scope>
    <source>
        <strain evidence="6">AP13</strain>
    </source>
</reference>
<feature type="chain" id="PRO_5035836683" description="Cystatin domain-containing protein" evidence="4">
    <location>
        <begin position="26"/>
        <end position="144"/>
    </location>
</feature>
<dbReference type="AlphaFoldDB" id="A0A8T0NSS3"/>
<dbReference type="GO" id="GO:0004869">
    <property type="term" value="F:cysteine-type endopeptidase inhibitor activity"/>
    <property type="evidence" value="ECO:0007669"/>
    <property type="project" value="UniProtKB-KW"/>
</dbReference>
<dbReference type="Pfam" id="PF16845">
    <property type="entry name" value="SQAPI"/>
    <property type="match status" value="1"/>
</dbReference>
<name>A0A8T0NSS3_PANVG</name>
<evidence type="ECO:0000256" key="4">
    <source>
        <dbReference type="SAM" id="SignalP"/>
    </source>
</evidence>
<keyword evidence="7" id="KW-1185">Reference proteome</keyword>
<evidence type="ECO:0000256" key="1">
    <source>
        <dbReference type="ARBA" id="ARBA00007233"/>
    </source>
</evidence>
<keyword evidence="4" id="KW-0732">Signal</keyword>
<keyword evidence="3" id="KW-0789">Thiol protease inhibitor</keyword>
<keyword evidence="2" id="KW-0646">Protease inhibitor</keyword>
<feature type="domain" description="Cystatin" evidence="5">
    <location>
        <begin position="48"/>
        <end position="141"/>
    </location>
</feature>
<dbReference type="SUPFAM" id="SSF54403">
    <property type="entry name" value="Cystatin/monellin"/>
    <property type="match status" value="1"/>
</dbReference>
<sequence>MRAITSFLLIAVAAIALCSVAPTAAARAPHIIVGGWRLIKDVKDPHIQELGGWSPASARDVSDPHIQELGSWAVAEHTKQANDGLRFGKVINAQEQQIVDGVNYKLLLDAADASGNVANYGAVVHEQERTNTRELMAFARVPAK</sequence>